<sequence>MLRDERLTWASYDVLQLAAGRRPVDSRMIADVTGLAKPTVTLAVKELITRGLICRLPRPGDHRRSVLQPTPAGLRFTLELRARMSVALTELVEHPAGEAQNNAVVAFKRCVSP</sequence>
<evidence type="ECO:0000259" key="1">
    <source>
        <dbReference type="SMART" id="SM00347"/>
    </source>
</evidence>
<gene>
    <name evidence="2" type="ORF">JIG36_48605</name>
</gene>
<feature type="domain" description="HTH marR-type" evidence="1">
    <location>
        <begin position="1"/>
        <end position="100"/>
    </location>
</feature>
<dbReference type="InterPro" id="IPR036388">
    <property type="entry name" value="WH-like_DNA-bd_sf"/>
</dbReference>
<dbReference type="Gene3D" id="1.10.10.10">
    <property type="entry name" value="Winged helix-like DNA-binding domain superfamily/Winged helix DNA-binding domain"/>
    <property type="match status" value="1"/>
</dbReference>
<dbReference type="Pfam" id="PF01047">
    <property type="entry name" value="MarR"/>
    <property type="match status" value="1"/>
</dbReference>
<evidence type="ECO:0000313" key="2">
    <source>
        <dbReference type="EMBL" id="MBM2623383.1"/>
    </source>
</evidence>
<dbReference type="Proteomes" id="UP000632138">
    <property type="component" value="Unassembled WGS sequence"/>
</dbReference>
<dbReference type="RefSeq" id="WP_203383736.1">
    <property type="nucleotide sequence ID" value="NZ_JAENHP010000035.1"/>
</dbReference>
<reference evidence="2 3" key="1">
    <citation type="submission" date="2021-01" db="EMBL/GenBank/DDBJ databases">
        <title>Actinoplanes sp. nov. LDG1-06 isolated from lichen.</title>
        <authorList>
            <person name="Saeng-In P."/>
            <person name="Phongsopitanun W."/>
            <person name="Kanchanasin P."/>
            <person name="Yuki M."/>
            <person name="Kudo T."/>
            <person name="Ohkuma M."/>
            <person name="Tanasupawat S."/>
        </authorList>
    </citation>
    <scope>NUCLEOTIDE SEQUENCE [LARGE SCALE GENOMIC DNA]</scope>
    <source>
        <strain evidence="2 3">LDG1-06</strain>
    </source>
</reference>
<keyword evidence="3" id="KW-1185">Reference proteome</keyword>
<dbReference type="EMBL" id="JAENHP010000035">
    <property type="protein sequence ID" value="MBM2623383.1"/>
    <property type="molecule type" value="Genomic_DNA"/>
</dbReference>
<name>A0ABS2AU32_9ACTN</name>
<dbReference type="InterPro" id="IPR000835">
    <property type="entry name" value="HTH_MarR-typ"/>
</dbReference>
<proteinExistence type="predicted"/>
<evidence type="ECO:0000313" key="3">
    <source>
        <dbReference type="Proteomes" id="UP000632138"/>
    </source>
</evidence>
<accession>A0ABS2AU32</accession>
<dbReference type="SUPFAM" id="SSF46785">
    <property type="entry name" value="Winged helix' DNA-binding domain"/>
    <property type="match status" value="1"/>
</dbReference>
<dbReference type="SMART" id="SM00347">
    <property type="entry name" value="HTH_MARR"/>
    <property type="match status" value="1"/>
</dbReference>
<dbReference type="InterPro" id="IPR036390">
    <property type="entry name" value="WH_DNA-bd_sf"/>
</dbReference>
<comment type="caution">
    <text evidence="2">The sequence shown here is derived from an EMBL/GenBank/DDBJ whole genome shotgun (WGS) entry which is preliminary data.</text>
</comment>
<organism evidence="2 3">
    <name type="scientific">Paractinoplanes ovalisporus</name>
    <dbReference type="NCBI Taxonomy" id="2810368"/>
    <lineage>
        <taxon>Bacteria</taxon>
        <taxon>Bacillati</taxon>
        <taxon>Actinomycetota</taxon>
        <taxon>Actinomycetes</taxon>
        <taxon>Micromonosporales</taxon>
        <taxon>Micromonosporaceae</taxon>
        <taxon>Paractinoplanes</taxon>
    </lineage>
</organism>
<protein>
    <submittedName>
        <fullName evidence="2">Winged helix-turn-helix transcriptional regulator</fullName>
    </submittedName>
</protein>